<dbReference type="GO" id="GO:0031177">
    <property type="term" value="F:phosphopantetheine binding"/>
    <property type="evidence" value="ECO:0007669"/>
    <property type="project" value="InterPro"/>
</dbReference>
<gene>
    <name evidence="5" type="ORF">FYJ33_10990</name>
</gene>
<dbReference type="AlphaFoldDB" id="A0A7X2MZF6"/>
<dbReference type="InterPro" id="IPR009081">
    <property type="entry name" value="PP-bd_ACP"/>
</dbReference>
<dbReference type="InterPro" id="IPR042099">
    <property type="entry name" value="ANL_N_sf"/>
</dbReference>
<proteinExistence type="inferred from homology"/>
<dbReference type="SUPFAM" id="SSF47336">
    <property type="entry name" value="ACP-like"/>
    <property type="match status" value="1"/>
</dbReference>
<keyword evidence="3" id="KW-0597">Phosphoprotein</keyword>
<dbReference type="InterPro" id="IPR045851">
    <property type="entry name" value="AMP-bd_C_sf"/>
</dbReference>
<evidence type="ECO:0000313" key="6">
    <source>
        <dbReference type="Proteomes" id="UP000460287"/>
    </source>
</evidence>
<comment type="similarity">
    <text evidence="1">Belongs to the ATP-dependent AMP-binding enzyme family.</text>
</comment>
<dbReference type="PANTHER" id="PTHR22754:SF32">
    <property type="entry name" value="DISCO-INTERACTING PROTEIN 2"/>
    <property type="match status" value="1"/>
</dbReference>
<dbReference type="InterPro" id="IPR036736">
    <property type="entry name" value="ACP-like_sf"/>
</dbReference>
<dbReference type="Gene3D" id="3.40.50.720">
    <property type="entry name" value="NAD(P)-binding Rossmann-like Domain"/>
    <property type="match status" value="1"/>
</dbReference>
<dbReference type="InterPro" id="IPR020806">
    <property type="entry name" value="PKS_PP-bd"/>
</dbReference>
<evidence type="ECO:0000313" key="5">
    <source>
        <dbReference type="EMBL" id="MSR91914.1"/>
    </source>
</evidence>
<dbReference type="PANTHER" id="PTHR22754">
    <property type="entry name" value="DISCO-INTERACTING PROTEIN 2 DIP2 -RELATED"/>
    <property type="match status" value="1"/>
</dbReference>
<dbReference type="Pfam" id="PF00501">
    <property type="entry name" value="AMP-binding"/>
    <property type="match status" value="1"/>
</dbReference>
<dbReference type="GO" id="GO:0005886">
    <property type="term" value="C:plasma membrane"/>
    <property type="evidence" value="ECO:0007669"/>
    <property type="project" value="TreeGrafter"/>
</dbReference>
<dbReference type="GO" id="GO:0070566">
    <property type="term" value="F:adenylyltransferase activity"/>
    <property type="evidence" value="ECO:0007669"/>
    <property type="project" value="TreeGrafter"/>
</dbReference>
<evidence type="ECO:0000256" key="1">
    <source>
        <dbReference type="ARBA" id="ARBA00006432"/>
    </source>
</evidence>
<reference evidence="5 6" key="1">
    <citation type="submission" date="2019-08" db="EMBL/GenBank/DDBJ databases">
        <title>In-depth cultivation of the pig gut microbiome towards novel bacterial diversity and tailored functional studies.</title>
        <authorList>
            <person name="Wylensek D."/>
            <person name="Hitch T.C.A."/>
            <person name="Clavel T."/>
        </authorList>
    </citation>
    <scope>NUCLEOTIDE SEQUENCE [LARGE SCALE GENOMIC DNA]</scope>
    <source>
        <strain evidence="5 6">WCA-383-APC-5B</strain>
    </source>
</reference>
<dbReference type="SMART" id="SM00823">
    <property type="entry name" value="PKS_PP"/>
    <property type="match status" value="1"/>
</dbReference>
<dbReference type="Gene3D" id="3.40.50.12780">
    <property type="entry name" value="N-terminal domain of ligase-like"/>
    <property type="match status" value="1"/>
</dbReference>
<dbReference type="PROSITE" id="PS00455">
    <property type="entry name" value="AMP_BINDING"/>
    <property type="match status" value="1"/>
</dbReference>
<dbReference type="GO" id="GO:0006633">
    <property type="term" value="P:fatty acid biosynthetic process"/>
    <property type="evidence" value="ECO:0007669"/>
    <property type="project" value="TreeGrafter"/>
</dbReference>
<dbReference type="Pfam" id="PF07993">
    <property type="entry name" value="NAD_binding_4"/>
    <property type="match status" value="1"/>
</dbReference>
<dbReference type="InterPro" id="IPR010080">
    <property type="entry name" value="Thioester_reductase-like_dom"/>
</dbReference>
<dbReference type="NCBIfam" id="TIGR01746">
    <property type="entry name" value="Thioester-redct"/>
    <property type="match status" value="1"/>
</dbReference>
<feature type="domain" description="Carrier" evidence="4">
    <location>
        <begin position="570"/>
        <end position="644"/>
    </location>
</feature>
<dbReference type="PROSITE" id="PS50075">
    <property type="entry name" value="CARRIER"/>
    <property type="match status" value="1"/>
</dbReference>
<keyword evidence="6" id="KW-1185">Reference proteome</keyword>
<dbReference type="Gene3D" id="3.30.300.30">
    <property type="match status" value="1"/>
</dbReference>
<keyword evidence="2" id="KW-0596">Phosphopantetheine</keyword>
<organism evidence="5 6">
    <name type="scientific">Inconstantimicrobium porci</name>
    <dbReference type="NCBI Taxonomy" id="2652291"/>
    <lineage>
        <taxon>Bacteria</taxon>
        <taxon>Bacillati</taxon>
        <taxon>Bacillota</taxon>
        <taxon>Clostridia</taxon>
        <taxon>Eubacteriales</taxon>
        <taxon>Clostridiaceae</taxon>
        <taxon>Inconstantimicrobium</taxon>
    </lineage>
</organism>
<evidence type="ECO:0000256" key="2">
    <source>
        <dbReference type="ARBA" id="ARBA00022450"/>
    </source>
</evidence>
<sequence length="1042" mass="118868">MKYYIKSGQESFYNILMENVVENSDEICFTFCKQNKEKDIKLTRSELLEKSLNVASEIKNRGAAKGDRIVIMSTQSEDNVISVAASILAGTIFTIIPPPVDSKKIERFKSVYESCKPRFILCSGFIYNEITKIINSIIGDDNDVNVICADECNSHTDFICENIGFDDTVYIQYTSGSTSAPKGIEVSYGNILSAVNSICDVYKFRRVVGWVPFFHNLGLVYLMMASIVNKRVVAAVISPKDFLENPIIWIERLSDFKADVTLAPNSAYEAYPKLVPADKLTDIDLTSLKVMANGSEVVSPLSLWKFASEYKRFGISTNKFYIGYGLSEATCGISAGRYDKNNNLYVDLSEYKKGRLRVVDQSYKNSICFVSSGPIMRGTKVVIVNPHTLKKCRDNEFGEIWINSTSAAKGYYNDEKATKDTFNVKLKGEHGRFLRTGDMGIVRNNQLYITGRLKELIIINGNNILPNDIIEKLKENVQEINGCVIAPFSIVKENKERLIILVEGLEEVENEKEIRNKINLCIFKYFDVSPYDIQFINKGYIIKSDNGKVSLTATCKKYEMNSNNNVKVVRYEGATEKAIGKIIEDEFSYKADRDDNLLSLGMDSLEVVSLAALIESKFNIAINVSFIFENPSINKISKYIDKSLKGEDLSVLEKDKAYLYDEVKLEEYIKPAKYRTDKPEMKNIFLTGTTGFLGAYLISDLIKNTKGKIYCHVRAKTRHEGFERIKENMKYYDLWNDKYNERLTPVIGSLDEDNLGINQREYNYLCDHVDTVYHCGALLNFIYPYSRLKETNVLGTIRTIKFACSGKAKYYNYISSYSVYDNPSHFKKDAYEDDVLDDCRGYFLSYSESKWVSENIIKEAKRRGLRAAIYRPGEITGDTEIGTWKLSDAVSRTIRSMIVTGTYPDLPMRIHMTQVDFVAQAIVFISSEGSSYGRSYNLLNKKYVSLDWIGDILNSMGISVIKIPFDEWKKNLFNSNTEHPLKLLESLFKVEKQNENESFVKRYGENSPKYHMENTDQALLDTGINCEEMNDEILRRYIKNFL</sequence>
<accession>A0A7X2MZF6</accession>
<dbReference type="EMBL" id="VULX01000018">
    <property type="protein sequence ID" value="MSR91914.1"/>
    <property type="molecule type" value="Genomic_DNA"/>
</dbReference>
<dbReference type="Proteomes" id="UP000460287">
    <property type="component" value="Unassembled WGS sequence"/>
</dbReference>
<name>A0A7X2MZF6_9CLOT</name>
<dbReference type="SUPFAM" id="SSF51735">
    <property type="entry name" value="NAD(P)-binding Rossmann-fold domains"/>
    <property type="match status" value="1"/>
</dbReference>
<dbReference type="InterPro" id="IPR013120">
    <property type="entry name" value="FAR_NAD-bd"/>
</dbReference>
<dbReference type="InterPro" id="IPR036291">
    <property type="entry name" value="NAD(P)-bd_dom_sf"/>
</dbReference>
<dbReference type="RefSeq" id="WP_154531814.1">
    <property type="nucleotide sequence ID" value="NZ_VULX01000018.1"/>
</dbReference>
<comment type="caution">
    <text evidence="5">The sequence shown here is derived from an EMBL/GenBank/DDBJ whole genome shotgun (WGS) entry which is preliminary data.</text>
</comment>
<dbReference type="Gene3D" id="1.10.1200.10">
    <property type="entry name" value="ACP-like"/>
    <property type="match status" value="1"/>
</dbReference>
<evidence type="ECO:0000256" key="3">
    <source>
        <dbReference type="ARBA" id="ARBA00022553"/>
    </source>
</evidence>
<protein>
    <submittedName>
        <fullName evidence="5">AMP-binding protein</fullName>
    </submittedName>
</protein>
<dbReference type="CDD" id="cd05235">
    <property type="entry name" value="SDR_e1"/>
    <property type="match status" value="1"/>
</dbReference>
<dbReference type="InterPro" id="IPR000873">
    <property type="entry name" value="AMP-dep_synth/lig_dom"/>
</dbReference>
<dbReference type="SUPFAM" id="SSF56801">
    <property type="entry name" value="Acetyl-CoA synthetase-like"/>
    <property type="match status" value="1"/>
</dbReference>
<dbReference type="Pfam" id="PF00550">
    <property type="entry name" value="PP-binding"/>
    <property type="match status" value="1"/>
</dbReference>
<dbReference type="InterPro" id="IPR020845">
    <property type="entry name" value="AMP-binding_CS"/>
</dbReference>
<evidence type="ECO:0000259" key="4">
    <source>
        <dbReference type="PROSITE" id="PS50075"/>
    </source>
</evidence>